<organism evidence="5">
    <name type="scientific">Capitella teleta</name>
    <name type="common">Polychaete worm</name>
    <dbReference type="NCBI Taxonomy" id="283909"/>
    <lineage>
        <taxon>Eukaryota</taxon>
        <taxon>Metazoa</taxon>
        <taxon>Spiralia</taxon>
        <taxon>Lophotrochozoa</taxon>
        <taxon>Annelida</taxon>
        <taxon>Polychaeta</taxon>
        <taxon>Sedentaria</taxon>
        <taxon>Scolecida</taxon>
        <taxon>Capitellidae</taxon>
        <taxon>Capitella</taxon>
    </lineage>
</organism>
<evidence type="ECO:0000313" key="7">
    <source>
        <dbReference type="Proteomes" id="UP000014760"/>
    </source>
</evidence>
<feature type="domain" description="Helicase MOV-10 helical" evidence="4">
    <location>
        <begin position="59"/>
        <end position="96"/>
    </location>
</feature>
<keyword evidence="7" id="KW-1185">Reference proteome</keyword>
<dbReference type="GO" id="GO:0005737">
    <property type="term" value="C:cytoplasm"/>
    <property type="evidence" value="ECO:0007669"/>
    <property type="project" value="UniProtKB-SubCell"/>
</dbReference>
<feature type="domain" description="Helicase MOV-10-like beta-barrel" evidence="3">
    <location>
        <begin position="97"/>
        <end position="184"/>
    </location>
</feature>
<dbReference type="Proteomes" id="UP000014760">
    <property type="component" value="Unassembled WGS sequence"/>
</dbReference>
<dbReference type="GO" id="GO:0005524">
    <property type="term" value="F:ATP binding"/>
    <property type="evidence" value="ECO:0007669"/>
    <property type="project" value="UniProtKB-KW"/>
</dbReference>
<dbReference type="OrthoDB" id="6513042at2759"/>
<reference evidence="7" key="1">
    <citation type="submission" date="2012-12" db="EMBL/GenBank/DDBJ databases">
        <authorList>
            <person name="Hellsten U."/>
            <person name="Grimwood J."/>
            <person name="Chapman J.A."/>
            <person name="Shapiro H."/>
            <person name="Aerts A."/>
            <person name="Otillar R.P."/>
            <person name="Terry A.Y."/>
            <person name="Boore J.L."/>
            <person name="Simakov O."/>
            <person name="Marletaz F."/>
            <person name="Cho S.-J."/>
            <person name="Edsinger-Gonzales E."/>
            <person name="Havlak P."/>
            <person name="Kuo D.-H."/>
            <person name="Larsson T."/>
            <person name="Lv J."/>
            <person name="Arendt D."/>
            <person name="Savage R."/>
            <person name="Osoegawa K."/>
            <person name="de Jong P."/>
            <person name="Lindberg D.R."/>
            <person name="Seaver E.C."/>
            <person name="Weisblat D.A."/>
            <person name="Putnam N.H."/>
            <person name="Grigoriev I.V."/>
            <person name="Rokhsar D.S."/>
        </authorList>
    </citation>
    <scope>NUCLEOTIDE SEQUENCE</scope>
    <source>
        <strain evidence="7">I ESC-2004</strain>
    </source>
</reference>
<reference evidence="5 7" key="2">
    <citation type="journal article" date="2013" name="Nature">
        <title>Insights into bilaterian evolution from three spiralian genomes.</title>
        <authorList>
            <person name="Simakov O."/>
            <person name="Marletaz F."/>
            <person name="Cho S.J."/>
            <person name="Edsinger-Gonzales E."/>
            <person name="Havlak P."/>
            <person name="Hellsten U."/>
            <person name="Kuo D.H."/>
            <person name="Larsson T."/>
            <person name="Lv J."/>
            <person name="Arendt D."/>
            <person name="Savage R."/>
            <person name="Osoegawa K."/>
            <person name="de Jong P."/>
            <person name="Grimwood J."/>
            <person name="Chapman J.A."/>
            <person name="Shapiro H."/>
            <person name="Aerts A."/>
            <person name="Otillar R.P."/>
            <person name="Terry A.Y."/>
            <person name="Boore J.L."/>
            <person name="Grigoriev I.V."/>
            <person name="Lindberg D.R."/>
            <person name="Seaver E.C."/>
            <person name="Weisblat D.A."/>
            <person name="Putnam N.H."/>
            <person name="Rokhsar D.S."/>
        </authorList>
    </citation>
    <scope>NUCLEOTIDE SEQUENCE</scope>
    <source>
        <strain evidence="5 7">I ESC-2004</strain>
    </source>
</reference>
<dbReference type="EnsemblMetazoa" id="CapteT205801">
    <property type="protein sequence ID" value="CapteP205801"/>
    <property type="gene ID" value="CapteG205801"/>
</dbReference>
<evidence type="ECO:0000259" key="4">
    <source>
        <dbReference type="Pfam" id="PF21635"/>
    </source>
</evidence>
<dbReference type="PANTHER" id="PTHR45418:SF5">
    <property type="entry name" value="BRCA2-INTERACTING PROTEIN-LIKE-RELATED"/>
    <property type="match status" value="1"/>
</dbReference>
<evidence type="ECO:0000313" key="6">
    <source>
        <dbReference type="EnsemblMetazoa" id="CapteP205801"/>
    </source>
</evidence>
<reference evidence="6" key="3">
    <citation type="submission" date="2015-06" db="UniProtKB">
        <authorList>
            <consortium name="EnsemblMetazoa"/>
        </authorList>
    </citation>
    <scope>IDENTIFICATION</scope>
</reference>
<evidence type="ECO:0000259" key="3">
    <source>
        <dbReference type="Pfam" id="PF21634"/>
    </source>
</evidence>
<evidence type="ECO:0000256" key="1">
    <source>
        <dbReference type="ARBA" id="ARBA00004496"/>
    </source>
</evidence>
<dbReference type="EMBL" id="KB297516">
    <property type="protein sequence ID" value="ELU10411.1"/>
    <property type="molecule type" value="Genomic_DNA"/>
</dbReference>
<dbReference type="AlphaFoldDB" id="R7V255"/>
<evidence type="ECO:0000256" key="2">
    <source>
        <dbReference type="ARBA" id="ARBA00022490"/>
    </source>
</evidence>
<gene>
    <name evidence="5" type="ORF">CAPTEDRAFT_205801</name>
</gene>
<dbReference type="PANTHER" id="PTHR45418">
    <property type="entry name" value="CANCER/TESTIS ANTIGEN 55"/>
    <property type="match status" value="1"/>
</dbReference>
<accession>R7V255</accession>
<proteinExistence type="predicted"/>
<sequence>MVLPVSICLLLQGKDFHIVRSLKAVCSNALVRDLLPTIPYEKPAYKVNTVPSTSIEDGLLPPRSLLEAPMSMKQYAKRFSLLLHIEEHQMQLDIRRYDMEGVTMQVFKEDKKLLCLDVPGVAEKRPSVLPHDHLFVCPLTQNGVRDRTEYKGYVHRVLNERVALGFGKKLMAIFLPNMKFAVRFVVNRYPLRMQHRAVQLAVEHNCMPWLFPTPDFVILAS</sequence>
<keyword evidence="2" id="KW-0963">Cytoplasm</keyword>
<dbReference type="Pfam" id="PF21635">
    <property type="entry name" value="Mov-10_helical"/>
    <property type="match status" value="1"/>
</dbReference>
<name>R7V255_CAPTE</name>
<dbReference type="EMBL" id="AMQN01020667">
    <property type="status" value="NOT_ANNOTATED_CDS"/>
    <property type="molecule type" value="Genomic_DNA"/>
</dbReference>
<dbReference type="GO" id="GO:0016787">
    <property type="term" value="F:hydrolase activity"/>
    <property type="evidence" value="ECO:0007669"/>
    <property type="project" value="UniProtKB-KW"/>
</dbReference>
<dbReference type="HOGENOM" id="CLU_1251691_0_0_1"/>
<comment type="subcellular location">
    <subcellularLocation>
        <location evidence="1">Cytoplasm</location>
    </subcellularLocation>
</comment>
<evidence type="ECO:0000313" key="5">
    <source>
        <dbReference type="EMBL" id="ELU10411.1"/>
    </source>
</evidence>
<dbReference type="Pfam" id="PF21634">
    <property type="entry name" value="MOV-10_beta-barrel"/>
    <property type="match status" value="1"/>
</dbReference>
<dbReference type="GO" id="GO:0004386">
    <property type="term" value="F:helicase activity"/>
    <property type="evidence" value="ECO:0007669"/>
    <property type="project" value="UniProtKB-KW"/>
</dbReference>
<dbReference type="InterPro" id="IPR049079">
    <property type="entry name" value="Mov-10_helical"/>
</dbReference>
<protein>
    <submittedName>
        <fullName evidence="5 6">Uncharacterized protein</fullName>
    </submittedName>
</protein>
<dbReference type="InterPro" id="IPR049080">
    <property type="entry name" value="MOV-10-like_beta-barrel"/>
</dbReference>
<dbReference type="STRING" id="283909.R7V255"/>